<dbReference type="SMART" id="SM00530">
    <property type="entry name" value="HTH_XRE"/>
    <property type="match status" value="1"/>
</dbReference>
<gene>
    <name evidence="4" type="ORF">GGQ86_003015</name>
    <name evidence="3" type="ORF">XFLAVUS301_31230</name>
</gene>
<dbReference type="PANTHER" id="PTHR46558:SF11">
    <property type="entry name" value="HTH-TYPE TRANSCRIPTIONAL REGULATOR XRE"/>
    <property type="match status" value="1"/>
</dbReference>
<reference evidence="4 6" key="2">
    <citation type="submission" date="2023-07" db="EMBL/GenBank/DDBJ databases">
        <title>Genomic Encyclopedia of Type Strains, Phase IV (KMG-IV): sequencing the most valuable type-strain genomes for metagenomic binning, comparative biology and taxonomic classification.</title>
        <authorList>
            <person name="Goeker M."/>
        </authorList>
    </citation>
    <scope>NUCLEOTIDE SEQUENCE [LARGE SCALE GENOMIC DNA]</scope>
    <source>
        <strain evidence="4 6">DSM 338</strain>
    </source>
</reference>
<dbReference type="GO" id="GO:0003677">
    <property type="term" value="F:DNA binding"/>
    <property type="evidence" value="ECO:0007669"/>
    <property type="project" value="UniProtKB-KW"/>
</dbReference>
<sequence>MSNLKAKTTDADAAIGSRIKLSRVRNGVSQEALADHLGISFQQIQKYENGKNRLSASALCVVADFLGVSALWLLRGSETDADAPPPAPMDAVAVRASLIMAGLSPRAKHAAMTALRAIAEVDGETRIEAEAA</sequence>
<dbReference type="PROSITE" id="PS50943">
    <property type="entry name" value="HTH_CROC1"/>
    <property type="match status" value="1"/>
</dbReference>
<protein>
    <submittedName>
        <fullName evidence="4">Transcriptional regulator with XRE-family HTH domain</fullName>
    </submittedName>
</protein>
<proteinExistence type="predicted"/>
<comment type="caution">
    <text evidence="3">The sequence shown here is derived from an EMBL/GenBank/DDBJ whole genome shotgun (WGS) entry which is preliminary data.</text>
</comment>
<dbReference type="EMBL" id="BSDO01000004">
    <property type="protein sequence ID" value="GLI23449.1"/>
    <property type="molecule type" value="Genomic_DNA"/>
</dbReference>
<evidence type="ECO:0000256" key="1">
    <source>
        <dbReference type="ARBA" id="ARBA00023125"/>
    </source>
</evidence>
<name>A0A9W6CMH5_XANFL</name>
<evidence type="ECO:0000313" key="4">
    <source>
        <dbReference type="EMBL" id="MDR6334533.1"/>
    </source>
</evidence>
<dbReference type="InterPro" id="IPR010982">
    <property type="entry name" value="Lambda_DNA-bd_dom_sf"/>
</dbReference>
<evidence type="ECO:0000313" key="3">
    <source>
        <dbReference type="EMBL" id="GLI23449.1"/>
    </source>
</evidence>
<dbReference type="Gene3D" id="1.10.260.40">
    <property type="entry name" value="lambda repressor-like DNA-binding domains"/>
    <property type="match status" value="1"/>
</dbReference>
<reference evidence="3" key="1">
    <citation type="submission" date="2022-12" db="EMBL/GenBank/DDBJ databases">
        <title>Reference genome sequencing for broad-spectrum identification of bacterial and archaeal isolates by mass spectrometry.</title>
        <authorList>
            <person name="Sekiguchi Y."/>
            <person name="Tourlousse D.M."/>
        </authorList>
    </citation>
    <scope>NUCLEOTIDE SEQUENCE</scope>
    <source>
        <strain evidence="3">301</strain>
    </source>
</reference>
<keyword evidence="1" id="KW-0238">DNA-binding</keyword>
<evidence type="ECO:0000313" key="5">
    <source>
        <dbReference type="Proteomes" id="UP001144397"/>
    </source>
</evidence>
<feature type="domain" description="HTH cro/C1-type" evidence="2">
    <location>
        <begin position="19"/>
        <end position="73"/>
    </location>
</feature>
<dbReference type="GeneID" id="95763907"/>
<dbReference type="EMBL" id="JAVDPY010000005">
    <property type="protein sequence ID" value="MDR6334533.1"/>
    <property type="molecule type" value="Genomic_DNA"/>
</dbReference>
<evidence type="ECO:0000313" key="6">
    <source>
        <dbReference type="Proteomes" id="UP001245370"/>
    </source>
</evidence>
<dbReference type="SUPFAM" id="SSF47413">
    <property type="entry name" value="lambda repressor-like DNA-binding domains"/>
    <property type="match status" value="1"/>
</dbReference>
<organism evidence="3 5">
    <name type="scientific">Xanthobacter flavus</name>
    <dbReference type="NCBI Taxonomy" id="281"/>
    <lineage>
        <taxon>Bacteria</taxon>
        <taxon>Pseudomonadati</taxon>
        <taxon>Pseudomonadota</taxon>
        <taxon>Alphaproteobacteria</taxon>
        <taxon>Hyphomicrobiales</taxon>
        <taxon>Xanthobacteraceae</taxon>
        <taxon>Xanthobacter</taxon>
    </lineage>
</organism>
<keyword evidence="6" id="KW-1185">Reference proteome</keyword>
<evidence type="ECO:0000259" key="2">
    <source>
        <dbReference type="PROSITE" id="PS50943"/>
    </source>
</evidence>
<dbReference type="RefSeq" id="WP_281808291.1">
    <property type="nucleotide sequence ID" value="NZ_BSDO01000004.1"/>
</dbReference>
<dbReference type="Proteomes" id="UP001245370">
    <property type="component" value="Unassembled WGS sequence"/>
</dbReference>
<accession>A0A9W6CMH5</accession>
<dbReference type="PANTHER" id="PTHR46558">
    <property type="entry name" value="TRACRIPTIONAL REGULATORY PROTEIN-RELATED-RELATED"/>
    <property type="match status" value="1"/>
</dbReference>
<dbReference type="Proteomes" id="UP001144397">
    <property type="component" value="Unassembled WGS sequence"/>
</dbReference>
<dbReference type="Pfam" id="PF01381">
    <property type="entry name" value="HTH_3"/>
    <property type="match status" value="1"/>
</dbReference>
<dbReference type="CDD" id="cd00093">
    <property type="entry name" value="HTH_XRE"/>
    <property type="match status" value="1"/>
</dbReference>
<dbReference type="AlphaFoldDB" id="A0A9W6CMH5"/>
<dbReference type="InterPro" id="IPR001387">
    <property type="entry name" value="Cro/C1-type_HTH"/>
</dbReference>